<accession>A0A450U789</accession>
<gene>
    <name evidence="1" type="ORF">BECKLFY1418B_GA0070995_100729</name>
</gene>
<dbReference type="PANTHER" id="PTHR30087">
    <property type="entry name" value="INNER MEMBRANE PROTEIN"/>
    <property type="match status" value="1"/>
</dbReference>
<name>A0A450U789_9GAMM</name>
<protein>
    <submittedName>
        <fullName evidence="1">Uncharacterized conserved protein YbbK, DUF523 family</fullName>
    </submittedName>
</protein>
<dbReference type="PANTHER" id="PTHR30087:SF1">
    <property type="entry name" value="HYPOTHETICAL CYTOSOLIC PROTEIN"/>
    <property type="match status" value="1"/>
</dbReference>
<reference evidence="1" key="1">
    <citation type="submission" date="2019-02" db="EMBL/GenBank/DDBJ databases">
        <authorList>
            <person name="Gruber-Vodicka R. H."/>
            <person name="Seah K. B. B."/>
        </authorList>
    </citation>
    <scope>NUCLEOTIDE SEQUENCE</scope>
    <source>
        <strain evidence="1">BECK_M7</strain>
    </source>
</reference>
<dbReference type="Pfam" id="PF04463">
    <property type="entry name" value="2-thiour_desulf"/>
    <property type="match status" value="1"/>
</dbReference>
<dbReference type="AlphaFoldDB" id="A0A450U789"/>
<dbReference type="InterPro" id="IPR007553">
    <property type="entry name" value="2-thiour_desulf"/>
</dbReference>
<organism evidence="1">
    <name type="scientific">Candidatus Kentrum sp. LFY</name>
    <dbReference type="NCBI Taxonomy" id="2126342"/>
    <lineage>
        <taxon>Bacteria</taxon>
        <taxon>Pseudomonadati</taxon>
        <taxon>Pseudomonadota</taxon>
        <taxon>Gammaproteobacteria</taxon>
        <taxon>Candidatus Kentrum</taxon>
    </lineage>
</organism>
<proteinExistence type="predicted"/>
<evidence type="ECO:0000313" key="1">
    <source>
        <dbReference type="EMBL" id="VFJ87531.1"/>
    </source>
</evidence>
<dbReference type="EMBL" id="CAADFF010000007">
    <property type="protein sequence ID" value="VFJ87531.1"/>
    <property type="molecule type" value="Genomic_DNA"/>
</dbReference>
<sequence>MVRGEASLVMKLCSACLLGIDCRYDGGNNKNGKVLELAREEVLIPVCPEQCGGLPTPRIPSEQRGEQVVTKKGEDVTENFQRGAHGSLLLARLYGIGEAILKQRSPSCGVGEIYDGTFSGKVISGNGVTSTLLKENGIKLMSEEEL</sequence>